<keyword evidence="2 7" id="KW-0540">Nuclease</keyword>
<comment type="function">
    <text evidence="7">Single strand-specific metallo-endoribonuclease involved in late-stage 70S ribosome quality control and in maturation of the 3' terminus of the 16S rRNA.</text>
</comment>
<keyword evidence="7" id="KW-0963">Cytoplasm</keyword>
<proteinExistence type="inferred from homology"/>
<dbReference type="InterPro" id="IPR002036">
    <property type="entry name" value="YbeY"/>
</dbReference>
<comment type="similarity">
    <text evidence="1 7">Belongs to the endoribonuclease YbeY family.</text>
</comment>
<dbReference type="GO" id="GO:0005737">
    <property type="term" value="C:cytoplasm"/>
    <property type="evidence" value="ECO:0007669"/>
    <property type="project" value="UniProtKB-SubCell"/>
</dbReference>
<organism evidence="8 9">
    <name type="scientific">Crenobacter caeni</name>
    <dbReference type="NCBI Taxonomy" id="2705474"/>
    <lineage>
        <taxon>Bacteria</taxon>
        <taxon>Pseudomonadati</taxon>
        <taxon>Pseudomonadota</taxon>
        <taxon>Betaproteobacteria</taxon>
        <taxon>Neisseriales</taxon>
        <taxon>Neisseriaceae</taxon>
        <taxon>Crenobacter</taxon>
    </lineage>
</organism>
<evidence type="ECO:0000256" key="6">
    <source>
        <dbReference type="ARBA" id="ARBA00022833"/>
    </source>
</evidence>
<dbReference type="Gene3D" id="3.40.390.30">
    <property type="entry name" value="Metalloproteases ('zincins'), catalytic domain"/>
    <property type="match status" value="1"/>
</dbReference>
<dbReference type="EMBL" id="JAAGAA010000001">
    <property type="protein sequence ID" value="NDV11536.1"/>
    <property type="molecule type" value="Genomic_DNA"/>
</dbReference>
<comment type="caution">
    <text evidence="8">The sequence shown here is derived from an EMBL/GenBank/DDBJ whole genome shotgun (WGS) entry which is preliminary data.</text>
</comment>
<dbReference type="GO" id="GO:0006364">
    <property type="term" value="P:rRNA processing"/>
    <property type="evidence" value="ECO:0007669"/>
    <property type="project" value="UniProtKB-UniRule"/>
</dbReference>
<feature type="binding site" evidence="7">
    <location>
        <position position="137"/>
    </location>
    <ligand>
        <name>Zn(2+)</name>
        <dbReference type="ChEBI" id="CHEBI:29105"/>
        <note>catalytic</note>
    </ligand>
</feature>
<evidence type="ECO:0000256" key="5">
    <source>
        <dbReference type="ARBA" id="ARBA00022801"/>
    </source>
</evidence>
<dbReference type="GO" id="GO:0004222">
    <property type="term" value="F:metalloendopeptidase activity"/>
    <property type="evidence" value="ECO:0007669"/>
    <property type="project" value="InterPro"/>
</dbReference>
<dbReference type="AlphaFoldDB" id="A0A6B2KMS5"/>
<accession>A0A6B2KMS5</accession>
<keyword evidence="9" id="KW-1185">Reference proteome</keyword>
<dbReference type="GO" id="GO:0008270">
    <property type="term" value="F:zinc ion binding"/>
    <property type="evidence" value="ECO:0007669"/>
    <property type="project" value="UniProtKB-UniRule"/>
</dbReference>
<name>A0A6B2KMS5_9NEIS</name>
<dbReference type="SUPFAM" id="SSF55486">
    <property type="entry name" value="Metalloproteases ('zincins'), catalytic domain"/>
    <property type="match status" value="1"/>
</dbReference>
<dbReference type="GO" id="GO:0004521">
    <property type="term" value="F:RNA endonuclease activity"/>
    <property type="evidence" value="ECO:0007669"/>
    <property type="project" value="UniProtKB-UniRule"/>
</dbReference>
<evidence type="ECO:0000313" key="9">
    <source>
        <dbReference type="Proteomes" id="UP000482578"/>
    </source>
</evidence>
<dbReference type="Proteomes" id="UP000482578">
    <property type="component" value="Unassembled WGS sequence"/>
</dbReference>
<dbReference type="InterPro" id="IPR020549">
    <property type="entry name" value="YbeY_CS"/>
</dbReference>
<dbReference type="Pfam" id="PF02130">
    <property type="entry name" value="YbeY"/>
    <property type="match status" value="1"/>
</dbReference>
<evidence type="ECO:0000313" key="8">
    <source>
        <dbReference type="EMBL" id="NDV11536.1"/>
    </source>
</evidence>
<dbReference type="NCBIfam" id="TIGR00043">
    <property type="entry name" value="rRNA maturation RNase YbeY"/>
    <property type="match status" value="1"/>
</dbReference>
<dbReference type="PANTHER" id="PTHR46986:SF1">
    <property type="entry name" value="ENDORIBONUCLEASE YBEY, CHLOROPLASTIC"/>
    <property type="match status" value="1"/>
</dbReference>
<comment type="cofactor">
    <cofactor evidence="7">
        <name>Zn(2+)</name>
        <dbReference type="ChEBI" id="CHEBI:29105"/>
    </cofactor>
    <text evidence="7">Binds 1 zinc ion.</text>
</comment>
<dbReference type="InterPro" id="IPR023091">
    <property type="entry name" value="MetalPrtase_cat_dom_sf_prd"/>
</dbReference>
<keyword evidence="3 7" id="KW-0479">Metal-binding</keyword>
<feature type="binding site" evidence="7">
    <location>
        <position position="127"/>
    </location>
    <ligand>
        <name>Zn(2+)</name>
        <dbReference type="ChEBI" id="CHEBI:29105"/>
        <note>catalytic</note>
    </ligand>
</feature>
<dbReference type="HAMAP" id="MF_00009">
    <property type="entry name" value="Endoribonucl_YbeY"/>
    <property type="match status" value="1"/>
</dbReference>
<evidence type="ECO:0000256" key="2">
    <source>
        <dbReference type="ARBA" id="ARBA00022722"/>
    </source>
</evidence>
<keyword evidence="4 7" id="KW-0255">Endonuclease</keyword>
<keyword evidence="5 7" id="KW-0378">Hydrolase</keyword>
<reference evidence="8 9" key="1">
    <citation type="submission" date="2020-02" db="EMBL/GenBank/DDBJ databases">
        <authorList>
            <person name="Yang Z."/>
        </authorList>
    </citation>
    <scope>NUCLEOTIDE SEQUENCE [LARGE SCALE GENOMIC DNA]</scope>
    <source>
        <strain evidence="8 9">HX-7-9</strain>
    </source>
</reference>
<comment type="subcellular location">
    <subcellularLocation>
        <location evidence="7">Cytoplasm</location>
    </subcellularLocation>
</comment>
<feature type="binding site" evidence="7">
    <location>
        <position position="131"/>
    </location>
    <ligand>
        <name>Zn(2+)</name>
        <dbReference type="ChEBI" id="CHEBI:29105"/>
        <note>catalytic</note>
    </ligand>
</feature>
<dbReference type="RefSeq" id="WP_163314797.1">
    <property type="nucleotide sequence ID" value="NZ_JAAGAA010000001.1"/>
</dbReference>
<keyword evidence="7" id="KW-0698">rRNA processing</keyword>
<sequence length="170" mass="18603">MKKAKRNPLLSRRAARLTLAYDNRSSAKTLPSRAQFERWACAALQGGDERAEISLSVVDAIEGRELNGQWRGKDYATNVLSFALNEGEPVPGMPLCGDLVLCAEVVEREAAEQGKLLAAHYAHLTVHGMLHLQGFDHEDDAEADAMEALETRILARLGFADPYQGEKGNA</sequence>
<evidence type="ECO:0000256" key="3">
    <source>
        <dbReference type="ARBA" id="ARBA00022723"/>
    </source>
</evidence>
<dbReference type="EC" id="3.1.-.-" evidence="7"/>
<dbReference type="PROSITE" id="PS01306">
    <property type="entry name" value="UPF0054"/>
    <property type="match status" value="1"/>
</dbReference>
<evidence type="ECO:0000256" key="1">
    <source>
        <dbReference type="ARBA" id="ARBA00010875"/>
    </source>
</evidence>
<gene>
    <name evidence="7 8" type="primary">ybeY</name>
    <name evidence="8" type="ORF">GZH52_01805</name>
</gene>
<evidence type="ECO:0000256" key="7">
    <source>
        <dbReference type="HAMAP-Rule" id="MF_00009"/>
    </source>
</evidence>
<protein>
    <recommendedName>
        <fullName evidence="7">Endoribonuclease YbeY</fullName>
        <ecNumber evidence="7">3.1.-.-</ecNumber>
    </recommendedName>
</protein>
<keyword evidence="6 7" id="KW-0862">Zinc</keyword>
<dbReference type="PANTHER" id="PTHR46986">
    <property type="entry name" value="ENDORIBONUCLEASE YBEY, CHLOROPLASTIC"/>
    <property type="match status" value="1"/>
</dbReference>
<evidence type="ECO:0000256" key="4">
    <source>
        <dbReference type="ARBA" id="ARBA00022759"/>
    </source>
</evidence>
<keyword evidence="7" id="KW-0690">Ribosome biogenesis</keyword>